<name>A0A410PWL7_9FIRM</name>
<reference evidence="1 2" key="1">
    <citation type="submission" date="2019-01" db="EMBL/GenBank/DDBJ databases">
        <title>Draft genomes of a novel of Aminipila strains.</title>
        <authorList>
            <person name="Ma S."/>
        </authorList>
    </citation>
    <scope>NUCLEOTIDE SEQUENCE [LARGE SCALE GENOMIC DNA]</scope>
    <source>
        <strain evidence="2">JN-39</strain>
    </source>
</reference>
<dbReference type="PANTHER" id="PTHR11669">
    <property type="entry name" value="REPLICATION FACTOR C / DNA POLYMERASE III GAMMA-TAU SUBUNIT"/>
    <property type="match status" value="1"/>
</dbReference>
<dbReference type="GO" id="GO:0006261">
    <property type="term" value="P:DNA-templated DNA replication"/>
    <property type="evidence" value="ECO:0007669"/>
    <property type="project" value="TreeGrafter"/>
</dbReference>
<sequence length="271" mass="31105">MILGEIDNNDKLIERLRYLSASENLFHAYIFEGDSCVDKALLADCFIKAILCENDKGEGCETCISCNKINHGNHEDIIYVETDGKSIKDDAVEELQNRLKKKPFFGDRNIAVIKQADTMTVRAQNRLLKTLEEPPQGTIIILLSENIENLIPTILSRAVVFRVNPFQTPEYGEIKEHAQQLVRMLLNKEPFYLVKSKLNDWIEDKENAMKLLDAMELIYRDVSITSTKENKNYTKDYIFRAVELIEEARRDLQRGINTGYAMKNLIIKIGG</sequence>
<protein>
    <recommendedName>
        <fullName evidence="3">DNA polymerase III subunit delta</fullName>
    </recommendedName>
</protein>
<evidence type="ECO:0000313" key="1">
    <source>
        <dbReference type="EMBL" id="QAT43331.1"/>
    </source>
</evidence>
<evidence type="ECO:0008006" key="3">
    <source>
        <dbReference type="Google" id="ProtNLM"/>
    </source>
</evidence>
<dbReference type="Gene3D" id="3.40.50.300">
    <property type="entry name" value="P-loop containing nucleotide triphosphate hydrolases"/>
    <property type="match status" value="1"/>
</dbReference>
<gene>
    <name evidence="1" type="ORF">EQM06_08920</name>
</gene>
<dbReference type="RefSeq" id="WP_128746041.1">
    <property type="nucleotide sequence ID" value="NZ_CP035281.1"/>
</dbReference>
<dbReference type="OrthoDB" id="9810148at2"/>
<proteinExistence type="predicted"/>
<dbReference type="Proteomes" id="UP000287601">
    <property type="component" value="Chromosome"/>
</dbReference>
<keyword evidence="2" id="KW-1185">Reference proteome</keyword>
<dbReference type="SUPFAM" id="SSF52540">
    <property type="entry name" value="P-loop containing nucleoside triphosphate hydrolases"/>
    <property type="match status" value="1"/>
</dbReference>
<dbReference type="Pfam" id="PF13177">
    <property type="entry name" value="DNA_pol3_delta2"/>
    <property type="match status" value="1"/>
</dbReference>
<dbReference type="AlphaFoldDB" id="A0A410PWL7"/>
<dbReference type="EMBL" id="CP035281">
    <property type="protein sequence ID" value="QAT43331.1"/>
    <property type="molecule type" value="Genomic_DNA"/>
</dbReference>
<dbReference type="KEGG" id="amij:EQM06_08920"/>
<dbReference type="InterPro" id="IPR050238">
    <property type="entry name" value="DNA_Rep/Repair_Clamp_Loader"/>
</dbReference>
<organism evidence="1 2">
    <name type="scientific">Aminipila luticellarii</name>
    <dbReference type="NCBI Taxonomy" id="2507160"/>
    <lineage>
        <taxon>Bacteria</taxon>
        <taxon>Bacillati</taxon>
        <taxon>Bacillota</taxon>
        <taxon>Clostridia</taxon>
        <taxon>Peptostreptococcales</taxon>
        <taxon>Anaerovoracaceae</taxon>
        <taxon>Aminipila</taxon>
    </lineage>
</organism>
<accession>A0A410PWL7</accession>
<evidence type="ECO:0000313" key="2">
    <source>
        <dbReference type="Proteomes" id="UP000287601"/>
    </source>
</evidence>
<dbReference type="PANTHER" id="PTHR11669:SF8">
    <property type="entry name" value="DNA POLYMERASE III SUBUNIT DELTA"/>
    <property type="match status" value="1"/>
</dbReference>
<dbReference type="InterPro" id="IPR027417">
    <property type="entry name" value="P-loop_NTPase"/>
</dbReference>